<dbReference type="PROSITE" id="PS51678">
    <property type="entry name" value="SAM_MT_PRMT"/>
    <property type="match status" value="1"/>
</dbReference>
<dbReference type="PANTHER" id="PTHR11006:SF53">
    <property type="entry name" value="PROTEIN ARGININE N-METHYLTRANSFERASE 3"/>
    <property type="match status" value="1"/>
</dbReference>
<keyword evidence="8" id="KW-0863">Zinc-finger</keyword>
<feature type="domain" description="Protein arginine N-methyltransferase" evidence="16">
    <location>
        <begin position="358"/>
        <end position="516"/>
    </location>
</feature>
<comment type="subcellular location">
    <subcellularLocation>
        <location evidence="1">Cytoplasm</location>
        <location evidence="1">Cytosol</location>
    </subcellularLocation>
</comment>
<evidence type="ECO:0000256" key="6">
    <source>
        <dbReference type="ARBA" id="ARBA00022691"/>
    </source>
</evidence>
<evidence type="ECO:0000256" key="2">
    <source>
        <dbReference type="ARBA" id="ARBA00011925"/>
    </source>
</evidence>
<evidence type="ECO:0000313" key="18">
    <source>
        <dbReference type="Proteomes" id="UP001381693"/>
    </source>
</evidence>
<evidence type="ECO:0000313" key="17">
    <source>
        <dbReference type="EMBL" id="KAK7018782.1"/>
    </source>
</evidence>
<dbReference type="Pfam" id="PF22528">
    <property type="entry name" value="PRMT_C"/>
    <property type="match status" value="1"/>
</dbReference>
<feature type="region of interest" description="Disordered" evidence="13">
    <location>
        <begin position="1"/>
        <end position="62"/>
    </location>
</feature>
<proteinExistence type="predicted"/>
<dbReference type="InterPro" id="IPR049482">
    <property type="entry name" value="ANM3-like_C2H2_Zf"/>
</dbReference>
<dbReference type="InterPro" id="IPR055135">
    <property type="entry name" value="PRMT_dom"/>
</dbReference>
<evidence type="ECO:0000256" key="8">
    <source>
        <dbReference type="ARBA" id="ARBA00022771"/>
    </source>
</evidence>
<evidence type="ECO:0000256" key="9">
    <source>
        <dbReference type="ARBA" id="ARBA00022833"/>
    </source>
</evidence>
<reference evidence="17 18" key="1">
    <citation type="submission" date="2023-11" db="EMBL/GenBank/DDBJ databases">
        <title>Halocaridina rubra genome assembly.</title>
        <authorList>
            <person name="Smith C."/>
        </authorList>
    </citation>
    <scope>NUCLEOTIDE SEQUENCE [LARGE SCALE GENOMIC DNA]</scope>
    <source>
        <strain evidence="17">EP-1</strain>
        <tissue evidence="17">Whole</tissue>
    </source>
</reference>
<evidence type="ECO:0000256" key="7">
    <source>
        <dbReference type="ARBA" id="ARBA00022723"/>
    </source>
</evidence>
<protein>
    <recommendedName>
        <fullName evidence="2">type I protein arginine methyltransferase</fullName>
        <ecNumber evidence="2">2.1.1.319</ecNumber>
    </recommendedName>
</protein>
<dbReference type="InterPro" id="IPR036236">
    <property type="entry name" value="Znf_C2H2_sf"/>
</dbReference>
<dbReference type="GO" id="GO:0008270">
    <property type="term" value="F:zinc ion binding"/>
    <property type="evidence" value="ECO:0007669"/>
    <property type="project" value="UniProtKB-KW"/>
</dbReference>
<keyword evidence="4 12" id="KW-0489">Methyltransferase</keyword>
<dbReference type="Gene3D" id="3.40.50.150">
    <property type="entry name" value="Vaccinia Virus protein VP39"/>
    <property type="match status" value="1"/>
</dbReference>
<evidence type="ECO:0000256" key="10">
    <source>
        <dbReference type="ARBA" id="ARBA00047384"/>
    </source>
</evidence>
<keyword evidence="5 12" id="KW-0808">Transferase</keyword>
<evidence type="ECO:0000259" key="14">
    <source>
        <dbReference type="Pfam" id="PF13847"/>
    </source>
</evidence>
<dbReference type="SUPFAM" id="SSF53335">
    <property type="entry name" value="S-adenosyl-L-methionine-dependent methyltransferases"/>
    <property type="match status" value="1"/>
</dbReference>
<dbReference type="InterPro" id="IPR025714">
    <property type="entry name" value="Methyltranfer_dom"/>
</dbReference>
<comment type="catalytic activity">
    <reaction evidence="10">
        <text>L-arginyl-[protein] + 2 S-adenosyl-L-methionine = N(omega),N(omega)-dimethyl-L-arginyl-[protein] + 2 S-adenosyl-L-homocysteine + 2 H(+)</text>
        <dbReference type="Rhea" id="RHEA:48096"/>
        <dbReference type="Rhea" id="RHEA-COMP:10532"/>
        <dbReference type="Rhea" id="RHEA-COMP:11991"/>
        <dbReference type="ChEBI" id="CHEBI:15378"/>
        <dbReference type="ChEBI" id="CHEBI:29965"/>
        <dbReference type="ChEBI" id="CHEBI:57856"/>
        <dbReference type="ChEBI" id="CHEBI:59789"/>
        <dbReference type="ChEBI" id="CHEBI:61897"/>
        <dbReference type="EC" id="2.1.1.319"/>
    </reaction>
    <physiologicalReaction direction="left-to-right" evidence="10">
        <dbReference type="Rhea" id="RHEA:48097"/>
    </physiologicalReaction>
</comment>
<dbReference type="CDD" id="cd02440">
    <property type="entry name" value="AdoMet_MTases"/>
    <property type="match status" value="1"/>
</dbReference>
<feature type="domain" description="Protein arginine N-methyltransferase 3-like C2H2 zinc finger" evidence="15">
    <location>
        <begin position="95"/>
        <end position="138"/>
    </location>
</feature>
<comment type="catalytic activity">
    <reaction evidence="11">
        <text>L-arginyl-[protein] + S-adenosyl-L-methionine = N(omega)-methyl-L-arginyl-[protein] + S-adenosyl-L-homocysteine + H(+)</text>
        <dbReference type="Rhea" id="RHEA:48100"/>
        <dbReference type="Rhea" id="RHEA-COMP:10532"/>
        <dbReference type="Rhea" id="RHEA-COMP:11990"/>
        <dbReference type="ChEBI" id="CHEBI:15378"/>
        <dbReference type="ChEBI" id="CHEBI:29965"/>
        <dbReference type="ChEBI" id="CHEBI:57856"/>
        <dbReference type="ChEBI" id="CHEBI:59789"/>
        <dbReference type="ChEBI" id="CHEBI:65280"/>
    </reaction>
    <physiologicalReaction direction="left-to-right" evidence="11">
        <dbReference type="Rhea" id="RHEA:48101"/>
    </physiologicalReaction>
</comment>
<dbReference type="Proteomes" id="UP001381693">
    <property type="component" value="Unassembled WGS sequence"/>
</dbReference>
<dbReference type="SUPFAM" id="SSF57667">
    <property type="entry name" value="beta-beta-alpha zinc fingers"/>
    <property type="match status" value="1"/>
</dbReference>
<comment type="caution">
    <text evidence="17">The sequence shown here is derived from an EMBL/GenBank/DDBJ whole genome shotgun (WGS) entry which is preliminary data.</text>
</comment>
<dbReference type="FunFam" id="2.70.160.11:FF:000001">
    <property type="entry name" value="Blast:Protein arginine N-methyltransferase 1"/>
    <property type="match status" value="1"/>
</dbReference>
<evidence type="ECO:0000259" key="16">
    <source>
        <dbReference type="Pfam" id="PF22528"/>
    </source>
</evidence>
<feature type="compositionally biased region" description="Acidic residues" evidence="13">
    <location>
        <begin position="1"/>
        <end position="15"/>
    </location>
</feature>
<keyword evidence="18" id="KW-1185">Reference proteome</keyword>
<dbReference type="Pfam" id="PF21137">
    <property type="entry name" value="ANM3_C2H2_Zf"/>
    <property type="match status" value="1"/>
</dbReference>
<keyword evidence="7" id="KW-0479">Metal-binding</keyword>
<keyword evidence="9" id="KW-0862">Zinc</keyword>
<evidence type="ECO:0000256" key="13">
    <source>
        <dbReference type="SAM" id="MobiDB-lite"/>
    </source>
</evidence>
<evidence type="ECO:0000256" key="4">
    <source>
        <dbReference type="ARBA" id="ARBA00022603"/>
    </source>
</evidence>
<organism evidence="17 18">
    <name type="scientific">Halocaridina rubra</name>
    <name type="common">Hawaiian red shrimp</name>
    <dbReference type="NCBI Taxonomy" id="373956"/>
    <lineage>
        <taxon>Eukaryota</taxon>
        <taxon>Metazoa</taxon>
        <taxon>Ecdysozoa</taxon>
        <taxon>Arthropoda</taxon>
        <taxon>Crustacea</taxon>
        <taxon>Multicrustacea</taxon>
        <taxon>Malacostraca</taxon>
        <taxon>Eumalacostraca</taxon>
        <taxon>Eucarida</taxon>
        <taxon>Decapoda</taxon>
        <taxon>Pleocyemata</taxon>
        <taxon>Caridea</taxon>
        <taxon>Atyoidea</taxon>
        <taxon>Atyidae</taxon>
        <taxon>Halocaridina</taxon>
    </lineage>
</organism>
<feature type="domain" description="Methyltransferase" evidence="14">
    <location>
        <begin position="254"/>
        <end position="325"/>
    </location>
</feature>
<accession>A0AAN8ZT60</accession>
<dbReference type="PANTHER" id="PTHR11006">
    <property type="entry name" value="PROTEIN ARGININE N-METHYLTRANSFERASE"/>
    <property type="match status" value="1"/>
</dbReference>
<keyword evidence="6 12" id="KW-0949">S-adenosyl-L-methionine</keyword>
<dbReference type="InterPro" id="IPR029063">
    <property type="entry name" value="SAM-dependent_MTases_sf"/>
</dbReference>
<evidence type="ECO:0000256" key="12">
    <source>
        <dbReference type="PROSITE-ProRule" id="PRU01015"/>
    </source>
</evidence>
<sequence length="525" mass="61058">MSEWDDMPPLEDEEPIPNPHNPPTNTHARFSSLNGFDNSDDDDDDSDAMWEEMEEEEENTVTRTKCVFCDEYKDNVPLSINHMRDGHGFDLPAFVCRWGMDQMDFIKFVNYMRRENPSPETVLKIDEMTWDNEYYMKPVLEDDVLLMFDVEEIASAIVGRVVGEDKSLQATCEELREIIDKQRETMQRMFQAVTANSVVENKSIRTVSDMRPEEDEGYFNSYAHFDIHHEMLSDKVRTESYRDAILRNSPLLHGMRVLDLGCGTGILSMFSAKAGAYVTGVDMSDVIYQAMDIVKENQLEDVITLKRGRIEDIEIEDKFDFIVSEWMGYFLLFEGMLDSVIYARDNYLIEGGFLLPNRCSMYITGMEDLEAYNKYIAFWDDVYGFKMSCMRSAVIKEATTEVVKEECIITSEDKIMNFDLMKITSNDTEFTSSFFLIAKRDGQLTAFVGYFDIYFELPHPVSFSTGPLSTPTHWKQTIFYLPEPRNVELGETIQGVISVRRKRREVRSLDVMIKFEDKKYYYMVE</sequence>
<dbReference type="GO" id="GO:0035242">
    <property type="term" value="F:protein-arginine omega-N asymmetric methyltransferase activity"/>
    <property type="evidence" value="ECO:0007669"/>
    <property type="project" value="UniProtKB-EC"/>
</dbReference>
<dbReference type="GO" id="GO:0042054">
    <property type="term" value="F:histone methyltransferase activity"/>
    <property type="evidence" value="ECO:0007669"/>
    <property type="project" value="TreeGrafter"/>
</dbReference>
<dbReference type="GO" id="GO:0005829">
    <property type="term" value="C:cytosol"/>
    <property type="evidence" value="ECO:0007669"/>
    <property type="project" value="UniProtKB-SubCell"/>
</dbReference>
<evidence type="ECO:0000256" key="5">
    <source>
        <dbReference type="ARBA" id="ARBA00022679"/>
    </source>
</evidence>
<name>A0AAN8ZT60_HALRR</name>
<evidence type="ECO:0000256" key="3">
    <source>
        <dbReference type="ARBA" id="ARBA00022490"/>
    </source>
</evidence>
<dbReference type="EC" id="2.1.1.319" evidence="2"/>
<evidence type="ECO:0000256" key="11">
    <source>
        <dbReference type="ARBA" id="ARBA00049303"/>
    </source>
</evidence>
<dbReference type="Pfam" id="PF13847">
    <property type="entry name" value="Methyltransf_31"/>
    <property type="match status" value="1"/>
</dbReference>
<dbReference type="GO" id="GO:0032259">
    <property type="term" value="P:methylation"/>
    <property type="evidence" value="ECO:0007669"/>
    <property type="project" value="UniProtKB-KW"/>
</dbReference>
<keyword evidence="3" id="KW-0963">Cytoplasm</keyword>
<dbReference type="FunFam" id="3.40.50.150:FF:000003">
    <property type="entry name" value="Blast:Protein arginine N-methyltransferase 1"/>
    <property type="match status" value="1"/>
</dbReference>
<dbReference type="EMBL" id="JAXCGZ010023018">
    <property type="protein sequence ID" value="KAK7018782.1"/>
    <property type="molecule type" value="Genomic_DNA"/>
</dbReference>
<feature type="compositionally biased region" description="Acidic residues" evidence="13">
    <location>
        <begin position="38"/>
        <end position="59"/>
    </location>
</feature>
<evidence type="ECO:0000256" key="1">
    <source>
        <dbReference type="ARBA" id="ARBA00004514"/>
    </source>
</evidence>
<dbReference type="Gene3D" id="2.70.160.11">
    <property type="entry name" value="Hnrnp arginine n-methyltransferase1"/>
    <property type="match status" value="1"/>
</dbReference>
<dbReference type="GO" id="GO:0005634">
    <property type="term" value="C:nucleus"/>
    <property type="evidence" value="ECO:0007669"/>
    <property type="project" value="TreeGrafter"/>
</dbReference>
<gene>
    <name evidence="17" type="primary">PRMT3</name>
    <name evidence="17" type="ORF">SK128_022340</name>
</gene>
<evidence type="ECO:0000259" key="15">
    <source>
        <dbReference type="Pfam" id="PF21137"/>
    </source>
</evidence>
<dbReference type="InterPro" id="IPR025799">
    <property type="entry name" value="Arg_MeTrfase"/>
</dbReference>
<dbReference type="AlphaFoldDB" id="A0AAN8ZT60"/>